<sequence length="62" mass="7154">MRYIGFEDISQEPCQEIVWQVMPWRWICQISFNCPMAVSINPRPARSSCLKAASGFCFSCFS</sequence>
<name>F7XTX1_MIDMI</name>
<dbReference type="KEGG" id="mmn:midi_01053"/>
<dbReference type="STRING" id="696127.midi_01053"/>
<dbReference type="HOGENOM" id="CLU_2899239_0_0_5"/>
<evidence type="ECO:0000313" key="1">
    <source>
        <dbReference type="EMBL" id="AEI89330.1"/>
    </source>
</evidence>
<dbReference type="EMBL" id="CP002130">
    <property type="protein sequence ID" value="AEI89330.1"/>
    <property type="molecule type" value="Genomic_DNA"/>
</dbReference>
<keyword evidence="2" id="KW-1185">Reference proteome</keyword>
<protein>
    <submittedName>
        <fullName evidence="1">Uncharacterized protein</fullName>
    </submittedName>
</protein>
<organism evidence="1 2">
    <name type="scientific">Midichloria mitochondrii (strain IricVA)</name>
    <dbReference type="NCBI Taxonomy" id="696127"/>
    <lineage>
        <taxon>Bacteria</taxon>
        <taxon>Pseudomonadati</taxon>
        <taxon>Pseudomonadota</taxon>
        <taxon>Alphaproteobacteria</taxon>
        <taxon>Rickettsiales</taxon>
        <taxon>Candidatus Midichloriaceae</taxon>
        <taxon>Candidatus Midichloria</taxon>
    </lineage>
</organism>
<accession>F7XTX1</accession>
<dbReference type="AlphaFoldDB" id="F7XTX1"/>
<dbReference type="Proteomes" id="UP000006639">
    <property type="component" value="Chromosome"/>
</dbReference>
<proteinExistence type="predicted"/>
<gene>
    <name evidence="1" type="ordered locus">midi_01053</name>
</gene>
<evidence type="ECO:0000313" key="2">
    <source>
        <dbReference type="Proteomes" id="UP000006639"/>
    </source>
</evidence>
<reference evidence="1 2" key="1">
    <citation type="journal article" date="2011" name="Mol. Biol. Evol.">
        <title>Phylogenomic evidence for the presence of a flagellum and cbb3 oxidase in the free-living mitochondrial ancestor.</title>
        <authorList>
            <person name="Sassera D."/>
            <person name="Lo N."/>
            <person name="Epis S."/>
            <person name="D'Auria G."/>
            <person name="Montagna M."/>
            <person name="Comandatore F."/>
            <person name="Horner D."/>
            <person name="Pereto J."/>
            <person name="Luciano A.M."/>
            <person name="Franciosi F."/>
            <person name="Ferri E."/>
            <person name="Crotti E."/>
            <person name="Bazzocchi C."/>
            <person name="Daffonchio D."/>
            <person name="Sacchi L."/>
            <person name="Moya A."/>
            <person name="Latorre A."/>
            <person name="Bandi C."/>
        </authorList>
    </citation>
    <scope>NUCLEOTIDE SEQUENCE [LARGE SCALE GENOMIC DNA]</scope>
    <source>
        <strain evidence="1 2">IricVA</strain>
    </source>
</reference>